<feature type="signal peptide" evidence="1">
    <location>
        <begin position="1"/>
        <end position="34"/>
    </location>
</feature>
<name>A0ABP9AVC3_9SPHI</name>
<feature type="domain" description="Gfo/Idh/MocA-like oxidoreductase N-terminal" evidence="2">
    <location>
        <begin position="44"/>
        <end position="174"/>
    </location>
</feature>
<dbReference type="PANTHER" id="PTHR43818:SF9">
    <property type="entry name" value="HYPOTHETICAL OXIDOREDUCTASE"/>
    <property type="match status" value="1"/>
</dbReference>
<organism evidence="3 4">
    <name type="scientific">Olivibacter ginsenosidimutans</name>
    <dbReference type="NCBI Taxonomy" id="1176537"/>
    <lineage>
        <taxon>Bacteria</taxon>
        <taxon>Pseudomonadati</taxon>
        <taxon>Bacteroidota</taxon>
        <taxon>Sphingobacteriia</taxon>
        <taxon>Sphingobacteriales</taxon>
        <taxon>Sphingobacteriaceae</taxon>
        <taxon>Olivibacter</taxon>
    </lineage>
</organism>
<keyword evidence="1" id="KW-0732">Signal</keyword>
<dbReference type="SUPFAM" id="SSF55347">
    <property type="entry name" value="Glyceraldehyde-3-phosphate dehydrogenase-like, C-terminal domain"/>
    <property type="match status" value="1"/>
</dbReference>
<dbReference type="SUPFAM" id="SSF51735">
    <property type="entry name" value="NAD(P)-binding Rossmann-fold domains"/>
    <property type="match status" value="1"/>
</dbReference>
<feature type="chain" id="PRO_5045042939" evidence="1">
    <location>
        <begin position="35"/>
        <end position="337"/>
    </location>
</feature>
<protein>
    <submittedName>
        <fullName evidence="3">Gfo/Idh/MocA family oxidoreductase</fullName>
    </submittedName>
</protein>
<dbReference type="InterPro" id="IPR036291">
    <property type="entry name" value="NAD(P)-bd_dom_sf"/>
</dbReference>
<sequence length="337" mass="36610">MKILNKCCMNRRKFISNASVALTMAGAFSGDLLAAVNPQTSPKRIGIIGLDTSHSIAFTKALNGESPKPEFANFRIVAAYPYGSKTIESSATRIPGYIDEVKKLGVKIVDSIEALLETVDYVLLETNDGTLHLEQALPVIKAKKPVFIDKPIAASLKDVQAIYETAHKAGVPIFSASSLRYMDTVQQAIHGKVGKVLGADTYSPATLEPHHPDFFWYGIHGIEMLIALMGTGCKQVSRVHTDGTDVVVGVWNDGRIGTFRGTRTGKHTYGGTVYGENGDLTLGPYDGYDALLVQIIQFFISGKSPIDERETMEIYAFMEAADQSKQANGKVIQLAHL</sequence>
<evidence type="ECO:0000256" key="1">
    <source>
        <dbReference type="SAM" id="SignalP"/>
    </source>
</evidence>
<dbReference type="Gene3D" id="3.30.360.10">
    <property type="entry name" value="Dihydrodipicolinate Reductase, domain 2"/>
    <property type="match status" value="1"/>
</dbReference>
<dbReference type="EMBL" id="BAABIQ010000006">
    <property type="protein sequence ID" value="GAA4786433.1"/>
    <property type="molecule type" value="Genomic_DNA"/>
</dbReference>
<dbReference type="InterPro" id="IPR000683">
    <property type="entry name" value="Gfo/Idh/MocA-like_OxRdtase_N"/>
</dbReference>
<comment type="caution">
    <text evidence="3">The sequence shown here is derived from an EMBL/GenBank/DDBJ whole genome shotgun (WGS) entry which is preliminary data.</text>
</comment>
<dbReference type="Proteomes" id="UP001501411">
    <property type="component" value="Unassembled WGS sequence"/>
</dbReference>
<dbReference type="Gene3D" id="3.40.50.720">
    <property type="entry name" value="NAD(P)-binding Rossmann-like Domain"/>
    <property type="match status" value="1"/>
</dbReference>
<keyword evidence="4" id="KW-1185">Reference proteome</keyword>
<evidence type="ECO:0000313" key="3">
    <source>
        <dbReference type="EMBL" id="GAA4786433.1"/>
    </source>
</evidence>
<proteinExistence type="predicted"/>
<reference evidence="4" key="1">
    <citation type="journal article" date="2019" name="Int. J. Syst. Evol. Microbiol.">
        <title>The Global Catalogue of Microorganisms (GCM) 10K type strain sequencing project: providing services to taxonomists for standard genome sequencing and annotation.</title>
        <authorList>
            <consortium name="The Broad Institute Genomics Platform"/>
            <consortium name="The Broad Institute Genome Sequencing Center for Infectious Disease"/>
            <person name="Wu L."/>
            <person name="Ma J."/>
        </authorList>
    </citation>
    <scope>NUCLEOTIDE SEQUENCE [LARGE SCALE GENOMIC DNA]</scope>
    <source>
        <strain evidence="4">JCM 18200</strain>
    </source>
</reference>
<evidence type="ECO:0000259" key="2">
    <source>
        <dbReference type="Pfam" id="PF01408"/>
    </source>
</evidence>
<gene>
    <name evidence="3" type="ORF">GCM10023231_13030</name>
</gene>
<dbReference type="InterPro" id="IPR050463">
    <property type="entry name" value="Gfo/Idh/MocA_oxidrdct_glycsds"/>
</dbReference>
<dbReference type="Pfam" id="PF01408">
    <property type="entry name" value="GFO_IDH_MocA"/>
    <property type="match status" value="1"/>
</dbReference>
<dbReference type="PANTHER" id="PTHR43818">
    <property type="entry name" value="BCDNA.GH03377"/>
    <property type="match status" value="1"/>
</dbReference>
<accession>A0ABP9AVC3</accession>
<evidence type="ECO:0000313" key="4">
    <source>
        <dbReference type="Proteomes" id="UP001501411"/>
    </source>
</evidence>